<organism evidence="2 3">
    <name type="scientific">Thamnidium elegans</name>
    <dbReference type="NCBI Taxonomy" id="101142"/>
    <lineage>
        <taxon>Eukaryota</taxon>
        <taxon>Fungi</taxon>
        <taxon>Fungi incertae sedis</taxon>
        <taxon>Mucoromycota</taxon>
        <taxon>Mucoromycotina</taxon>
        <taxon>Mucoromycetes</taxon>
        <taxon>Mucorales</taxon>
        <taxon>Mucorineae</taxon>
        <taxon>Mucoraceae</taxon>
        <taxon>Thamnidium</taxon>
    </lineage>
</organism>
<feature type="compositionally biased region" description="Low complexity" evidence="1">
    <location>
        <begin position="203"/>
        <end position="214"/>
    </location>
</feature>
<feature type="region of interest" description="Disordered" evidence="1">
    <location>
        <begin position="190"/>
        <end position="214"/>
    </location>
</feature>
<evidence type="ECO:0000313" key="3">
    <source>
        <dbReference type="Proteomes" id="UP000613177"/>
    </source>
</evidence>
<protein>
    <submittedName>
        <fullName evidence="2">Uncharacterized protein</fullName>
    </submittedName>
</protein>
<keyword evidence="3" id="KW-1185">Reference proteome</keyword>
<sequence length="311" mass="35904">MNYGHYEPQYHSRHNRAYYQQQQQYIQDDYQPIMTRSYSAGTNQYNNYQYQQPRQLQEYYDYVPPTRKRRNKIDRTVNLHLDGEPMNDLEVIAAKNAAKNERKSKIVYPDHDQLLFQENHHSVSPLNTMMESLSVSSLDSTLVDTESTASCSNLKDEQQQQQQQQQQEQVVNKKKAWPFVCLFKKKPALSTTTTTSPPTPVLSPDCNSTSQPSSSTTCSPFEELDGVWAFTYPTVIPMTPAVWVRFDTENQKLISDHVRSALPVVQFTDSHIGSFRVPITVIPAQMACYIPIANQLSRLELNYIRSHLTQQ</sequence>
<proteinExistence type="predicted"/>
<name>A0A8H7VXT8_9FUNG</name>
<comment type="caution">
    <text evidence="2">The sequence shown here is derived from an EMBL/GenBank/DDBJ whole genome shotgun (WGS) entry which is preliminary data.</text>
</comment>
<dbReference type="Proteomes" id="UP000613177">
    <property type="component" value="Unassembled WGS sequence"/>
</dbReference>
<gene>
    <name evidence="2" type="ORF">INT48_004976</name>
</gene>
<dbReference type="AlphaFoldDB" id="A0A8H7VXT8"/>
<accession>A0A8H7VXT8</accession>
<evidence type="ECO:0000313" key="2">
    <source>
        <dbReference type="EMBL" id="KAG2235357.1"/>
    </source>
</evidence>
<dbReference type="EMBL" id="JAEPRE010000034">
    <property type="protein sequence ID" value="KAG2235357.1"/>
    <property type="molecule type" value="Genomic_DNA"/>
</dbReference>
<reference evidence="2" key="1">
    <citation type="submission" date="2021-01" db="EMBL/GenBank/DDBJ databases">
        <title>Metabolic potential, ecology and presence of endohyphal bacteria is reflected in genomic diversity of Mucoromycotina.</title>
        <authorList>
            <person name="Muszewska A."/>
            <person name="Okrasinska A."/>
            <person name="Steczkiewicz K."/>
            <person name="Drgas O."/>
            <person name="Orlowska M."/>
            <person name="Perlinska-Lenart U."/>
            <person name="Aleksandrzak-Piekarczyk T."/>
            <person name="Szatraj K."/>
            <person name="Zielenkiewicz U."/>
            <person name="Pilsyk S."/>
            <person name="Malc E."/>
            <person name="Mieczkowski P."/>
            <person name="Kruszewska J.S."/>
            <person name="Biernat P."/>
            <person name="Pawlowska J."/>
        </authorList>
    </citation>
    <scope>NUCLEOTIDE SEQUENCE</scope>
    <source>
        <strain evidence="2">WA0000018081</strain>
    </source>
</reference>
<evidence type="ECO:0000256" key="1">
    <source>
        <dbReference type="SAM" id="MobiDB-lite"/>
    </source>
</evidence>